<reference evidence="1 2" key="1">
    <citation type="journal article" date="2023" name="Insect Mol. Biol.">
        <title>Genome sequencing provides insights into the evolution of gene families encoding plant cell wall-degrading enzymes in longhorned beetles.</title>
        <authorList>
            <person name="Shin N.R."/>
            <person name="Okamura Y."/>
            <person name="Kirsch R."/>
            <person name="Pauchet Y."/>
        </authorList>
    </citation>
    <scope>NUCLEOTIDE SEQUENCE [LARGE SCALE GENOMIC DNA]</scope>
    <source>
        <strain evidence="1">EAD_L_NR</strain>
    </source>
</reference>
<comment type="caution">
    <text evidence="1">The sequence shown here is derived from an EMBL/GenBank/DDBJ whole genome shotgun (WGS) entry which is preliminary data.</text>
</comment>
<keyword evidence="2" id="KW-1185">Reference proteome</keyword>
<evidence type="ECO:0000313" key="2">
    <source>
        <dbReference type="Proteomes" id="UP001159042"/>
    </source>
</evidence>
<accession>A0AAV8VM88</accession>
<evidence type="ECO:0008006" key="3">
    <source>
        <dbReference type="Google" id="ProtNLM"/>
    </source>
</evidence>
<sequence>MNVEDFNNLVMNDIIRDDIDDAIDQERVPRDILVPRDAFNLTDHKFIKLFRLTKDVTRDVIDIVTPYVVAPTRESALTITAKVLATLRFFASGSYQEVTGSNSFVGISQASASRAINEVTNALNRPEILNRFIKYPETMQELEALSSNKQ</sequence>
<protein>
    <recommendedName>
        <fullName evidence="3">Nuclease HARBI1</fullName>
    </recommendedName>
</protein>
<gene>
    <name evidence="1" type="ORF">NQ315_016075</name>
</gene>
<proteinExistence type="predicted"/>
<dbReference type="Proteomes" id="UP001159042">
    <property type="component" value="Unassembled WGS sequence"/>
</dbReference>
<evidence type="ECO:0000313" key="1">
    <source>
        <dbReference type="EMBL" id="KAJ8914921.1"/>
    </source>
</evidence>
<name>A0AAV8VM88_9CUCU</name>
<dbReference type="AlphaFoldDB" id="A0AAV8VM88"/>
<organism evidence="1 2">
    <name type="scientific">Exocentrus adspersus</name>
    <dbReference type="NCBI Taxonomy" id="1586481"/>
    <lineage>
        <taxon>Eukaryota</taxon>
        <taxon>Metazoa</taxon>
        <taxon>Ecdysozoa</taxon>
        <taxon>Arthropoda</taxon>
        <taxon>Hexapoda</taxon>
        <taxon>Insecta</taxon>
        <taxon>Pterygota</taxon>
        <taxon>Neoptera</taxon>
        <taxon>Endopterygota</taxon>
        <taxon>Coleoptera</taxon>
        <taxon>Polyphaga</taxon>
        <taxon>Cucujiformia</taxon>
        <taxon>Chrysomeloidea</taxon>
        <taxon>Cerambycidae</taxon>
        <taxon>Lamiinae</taxon>
        <taxon>Acanthocinini</taxon>
        <taxon>Exocentrus</taxon>
    </lineage>
</organism>
<dbReference type="EMBL" id="JANEYG010000061">
    <property type="protein sequence ID" value="KAJ8914921.1"/>
    <property type="molecule type" value="Genomic_DNA"/>
</dbReference>